<dbReference type="EMBL" id="KV454008">
    <property type="protein sequence ID" value="ODQ44260.1"/>
    <property type="molecule type" value="Genomic_DNA"/>
</dbReference>
<dbReference type="OrthoDB" id="5581259at2759"/>
<evidence type="ECO:0000313" key="3">
    <source>
        <dbReference type="EMBL" id="ODQ44260.1"/>
    </source>
</evidence>
<evidence type="ECO:0000313" key="4">
    <source>
        <dbReference type="Proteomes" id="UP000094455"/>
    </source>
</evidence>
<dbReference type="AlphaFoldDB" id="A0A1E3NDQ9"/>
<proteinExistence type="predicted"/>
<organism evidence="3 4">
    <name type="scientific">Pichia membranifaciens NRRL Y-2026</name>
    <dbReference type="NCBI Taxonomy" id="763406"/>
    <lineage>
        <taxon>Eukaryota</taxon>
        <taxon>Fungi</taxon>
        <taxon>Dikarya</taxon>
        <taxon>Ascomycota</taxon>
        <taxon>Saccharomycotina</taxon>
        <taxon>Pichiomycetes</taxon>
        <taxon>Pichiales</taxon>
        <taxon>Pichiaceae</taxon>
        <taxon>Pichia</taxon>
    </lineage>
</organism>
<dbReference type="RefSeq" id="XP_019015373.1">
    <property type="nucleotide sequence ID" value="XM_019160114.1"/>
</dbReference>
<feature type="region of interest" description="Disordered" evidence="1">
    <location>
        <begin position="61"/>
        <end position="81"/>
    </location>
</feature>
<feature type="transmembrane region" description="Helical" evidence="2">
    <location>
        <begin position="171"/>
        <end position="191"/>
    </location>
</feature>
<accession>A0A1E3NDQ9</accession>
<feature type="transmembrane region" description="Helical" evidence="2">
    <location>
        <begin position="203"/>
        <end position="220"/>
    </location>
</feature>
<keyword evidence="2" id="KW-0472">Membrane</keyword>
<dbReference type="GeneID" id="30176801"/>
<reference evidence="3 4" key="1">
    <citation type="journal article" date="2016" name="Proc. Natl. Acad. Sci. U.S.A.">
        <title>Comparative genomics of biotechnologically important yeasts.</title>
        <authorList>
            <person name="Riley R."/>
            <person name="Haridas S."/>
            <person name="Wolfe K.H."/>
            <person name="Lopes M.R."/>
            <person name="Hittinger C.T."/>
            <person name="Goeker M."/>
            <person name="Salamov A.A."/>
            <person name="Wisecaver J.H."/>
            <person name="Long T.M."/>
            <person name="Calvey C.H."/>
            <person name="Aerts A.L."/>
            <person name="Barry K.W."/>
            <person name="Choi C."/>
            <person name="Clum A."/>
            <person name="Coughlan A.Y."/>
            <person name="Deshpande S."/>
            <person name="Douglass A.P."/>
            <person name="Hanson S.J."/>
            <person name="Klenk H.-P."/>
            <person name="LaButti K.M."/>
            <person name="Lapidus A."/>
            <person name="Lindquist E.A."/>
            <person name="Lipzen A.M."/>
            <person name="Meier-Kolthoff J.P."/>
            <person name="Ohm R.A."/>
            <person name="Otillar R.P."/>
            <person name="Pangilinan J.L."/>
            <person name="Peng Y."/>
            <person name="Rokas A."/>
            <person name="Rosa C.A."/>
            <person name="Scheuner C."/>
            <person name="Sibirny A.A."/>
            <person name="Slot J.C."/>
            <person name="Stielow J.B."/>
            <person name="Sun H."/>
            <person name="Kurtzman C.P."/>
            <person name="Blackwell M."/>
            <person name="Grigoriev I.V."/>
            <person name="Jeffries T.W."/>
        </authorList>
    </citation>
    <scope>NUCLEOTIDE SEQUENCE [LARGE SCALE GENOMIC DNA]</scope>
    <source>
        <strain evidence="3 4">NRRL Y-2026</strain>
    </source>
</reference>
<name>A0A1E3NDQ9_9ASCO</name>
<dbReference type="Proteomes" id="UP000094455">
    <property type="component" value="Unassembled WGS sequence"/>
</dbReference>
<keyword evidence="2" id="KW-1133">Transmembrane helix</keyword>
<feature type="transmembrane region" description="Helical" evidence="2">
    <location>
        <begin position="102"/>
        <end position="129"/>
    </location>
</feature>
<dbReference type="STRING" id="763406.A0A1E3NDQ9"/>
<keyword evidence="2" id="KW-0812">Transmembrane</keyword>
<sequence length="271" mass="29326">MSGLTLSSAWYSSQLATIFFAILAATAAFSAAYPLAYLSITVSLAISLYQALTAEAKSPAPAAVAGGDTPNAKSDSAADKDTATGSLKKLVGPARKHPTTPYVLLALGHLLVFPRFTLTLLPFVLFAFFHAINYTRTFVLPVLPVSEGLKSRGKSVLEHVNSRYNEAAFRLAVWVQLLCFAIEVLWAVVMTPLNLVGYGDGRLLLNWAAAAGWLVFIGTLQSQNLLMKAAINQVVTNVDGVVSDPRVPQQARDVWARTKHVVRYKDLNHVQ</sequence>
<evidence type="ECO:0000256" key="1">
    <source>
        <dbReference type="SAM" id="MobiDB-lite"/>
    </source>
</evidence>
<keyword evidence="4" id="KW-1185">Reference proteome</keyword>
<protein>
    <submittedName>
        <fullName evidence="3">Uncharacterized protein</fullName>
    </submittedName>
</protein>
<evidence type="ECO:0000256" key="2">
    <source>
        <dbReference type="SAM" id="Phobius"/>
    </source>
</evidence>
<gene>
    <name evidence="3" type="ORF">PICMEDRAFT_13797</name>
</gene>